<dbReference type="Proteomes" id="UP000595197">
    <property type="component" value="Plasmid pTT6-1"/>
</dbReference>
<organism evidence="1 2">
    <name type="scientific">Skermanella cutis</name>
    <dbReference type="NCBI Taxonomy" id="2775420"/>
    <lineage>
        <taxon>Bacteria</taxon>
        <taxon>Pseudomonadati</taxon>
        <taxon>Pseudomonadota</taxon>
        <taxon>Alphaproteobacteria</taxon>
        <taxon>Rhodospirillales</taxon>
        <taxon>Azospirillaceae</taxon>
        <taxon>Skermanella</taxon>
    </lineage>
</organism>
<proteinExistence type="predicted"/>
<evidence type="ECO:0000313" key="1">
    <source>
        <dbReference type="EMBL" id="QQP92694.1"/>
    </source>
</evidence>
<keyword evidence="1" id="KW-0614">Plasmid</keyword>
<protein>
    <submittedName>
        <fullName evidence="1">Transposase</fullName>
    </submittedName>
</protein>
<dbReference type="SUPFAM" id="SSF46689">
    <property type="entry name" value="Homeodomain-like"/>
    <property type="match status" value="1"/>
</dbReference>
<keyword evidence="2" id="KW-1185">Reference proteome</keyword>
<evidence type="ECO:0000313" key="2">
    <source>
        <dbReference type="Proteomes" id="UP000595197"/>
    </source>
</evidence>
<name>A0ABX7BE54_9PROT</name>
<dbReference type="EMBL" id="CP067421">
    <property type="protein sequence ID" value="QQP92694.1"/>
    <property type="molecule type" value="Genomic_DNA"/>
</dbReference>
<reference evidence="1" key="1">
    <citation type="submission" date="2021-02" db="EMBL/GenBank/DDBJ databases">
        <title>Skermanella TT6 skin isolate.</title>
        <authorList>
            <person name="Lee K."/>
            <person name="Ganzorig M."/>
        </authorList>
    </citation>
    <scope>NUCLEOTIDE SEQUENCE</scope>
    <source>
        <strain evidence="1">TT6</strain>
    </source>
</reference>
<dbReference type="RefSeq" id="WP_201081803.1">
    <property type="nucleotide sequence ID" value="NZ_CP067421.1"/>
</dbReference>
<dbReference type="InterPro" id="IPR002514">
    <property type="entry name" value="Transposase_8"/>
</dbReference>
<dbReference type="Pfam" id="PF01527">
    <property type="entry name" value="HTH_Tnp_1"/>
    <property type="match status" value="1"/>
</dbReference>
<geneLocation type="plasmid" evidence="1 2">
    <name>pTT6-1</name>
</geneLocation>
<gene>
    <name evidence="1" type="ORF">IGS68_29945</name>
</gene>
<dbReference type="Gene3D" id="1.10.10.60">
    <property type="entry name" value="Homeodomain-like"/>
    <property type="match status" value="1"/>
</dbReference>
<accession>A0ABX7BE54</accession>
<sequence length="85" mass="9054">MTRSARARYTLAFKEETVRLVTGGERVATVAKNLGLSEQTLHNWVKAAGHGGLKSSATPTVSAEQMDSVMGWTASASGQVVPHDR</sequence>
<dbReference type="InterPro" id="IPR009057">
    <property type="entry name" value="Homeodomain-like_sf"/>
</dbReference>